<accession>A0A9P6RTQ0</accession>
<keyword evidence="5" id="KW-1185">Reference proteome</keyword>
<dbReference type="GO" id="GO:0003682">
    <property type="term" value="F:chromatin binding"/>
    <property type="evidence" value="ECO:0007669"/>
    <property type="project" value="TreeGrafter"/>
</dbReference>
<dbReference type="GO" id="GO:1990414">
    <property type="term" value="P:replication-born double-strand break repair via sister chromatid exchange"/>
    <property type="evidence" value="ECO:0007669"/>
    <property type="project" value="TreeGrafter"/>
</dbReference>
<feature type="region of interest" description="Disordered" evidence="2">
    <location>
        <begin position="115"/>
        <end position="179"/>
    </location>
</feature>
<dbReference type="CDD" id="cd23958">
    <property type="entry name" value="SCC2"/>
    <property type="match status" value="1"/>
</dbReference>
<reference evidence="4" key="1">
    <citation type="journal article" date="2020" name="Fungal Divers.">
        <title>Resolving the Mortierellaceae phylogeny through synthesis of multi-gene phylogenetics and phylogenomics.</title>
        <authorList>
            <person name="Vandepol N."/>
            <person name="Liber J."/>
            <person name="Desiro A."/>
            <person name="Na H."/>
            <person name="Kennedy M."/>
            <person name="Barry K."/>
            <person name="Grigoriev I.V."/>
            <person name="Miller A.N."/>
            <person name="O'Donnell K."/>
            <person name="Stajich J.E."/>
            <person name="Bonito G."/>
        </authorList>
    </citation>
    <scope>NUCLEOTIDE SEQUENCE</scope>
    <source>
        <strain evidence="4">REB-010B</strain>
    </source>
</reference>
<comment type="subcellular location">
    <subcellularLocation>
        <location evidence="1">Nucleus</location>
    </subcellularLocation>
</comment>
<gene>
    <name evidence="4" type="primary">SCC2</name>
    <name evidence="4" type="ORF">BGZ99_003490</name>
</gene>
<name>A0A9P6RTQ0_9FUNG</name>
<dbReference type="Proteomes" id="UP000738325">
    <property type="component" value="Unassembled WGS sequence"/>
</dbReference>
<organism evidence="4 5">
    <name type="scientific">Dissophora globulifera</name>
    <dbReference type="NCBI Taxonomy" id="979702"/>
    <lineage>
        <taxon>Eukaryota</taxon>
        <taxon>Fungi</taxon>
        <taxon>Fungi incertae sedis</taxon>
        <taxon>Mucoromycota</taxon>
        <taxon>Mortierellomycotina</taxon>
        <taxon>Mortierellomycetes</taxon>
        <taxon>Mortierellales</taxon>
        <taxon>Mortierellaceae</taxon>
        <taxon>Dissophora</taxon>
    </lineage>
</organism>
<protein>
    <recommendedName>
        <fullName evidence="1">Sister chromatid cohesion protein</fullName>
    </recommendedName>
</protein>
<keyword evidence="1" id="KW-0677">Repeat</keyword>
<dbReference type="GO" id="GO:0140588">
    <property type="term" value="P:chromatin looping"/>
    <property type="evidence" value="ECO:0007669"/>
    <property type="project" value="InterPro"/>
</dbReference>
<dbReference type="InterPro" id="IPR016024">
    <property type="entry name" value="ARM-type_fold"/>
</dbReference>
<feature type="compositionally biased region" description="Basic and acidic residues" evidence="2">
    <location>
        <begin position="140"/>
        <end position="156"/>
    </location>
</feature>
<dbReference type="PANTHER" id="PTHR21704:SF18">
    <property type="entry name" value="NIPPED-B-LIKE PROTEIN"/>
    <property type="match status" value="1"/>
</dbReference>
<dbReference type="InterPro" id="IPR011989">
    <property type="entry name" value="ARM-like"/>
</dbReference>
<sequence>MKRNFSVDSSDFQQDYLKSLIVNASVESIRFRSAAQLTGTMDMPVSRPVKPLSLLAEIIISPHHSSTAARIEAGTTHYIPQINPYHTLFGFHQSVAKPSQGLLIQGSVMASFEKEDDAKKGATPPLHLSQKRSVTDGPDDDRLSKKARPGQERMDAVRMPSPPTPPRALSDSQGPTLSQRSWLPVDLEDAIAGSLERVAGNVEADGSVLWLSTAEVKDIEHAIEELSKQGLLPNVSIDIVSALLRYLNSSLGQFDLDIFKFMESEGKSSDHLVPSNRISRMLDRIVLSLDHVALSLTIFIGKGLLKHLYPEDLLMNALDTFKSYVEMFLLQAIESSQLFGLDTVEGPQKHRVMSLIISTCEVAEKLRQAGDSDLPDGVVVKLVYIALSLFFIDSPSETMLSLTELESLKQSGSGLLRMIFIKHPGQRTWILGEILSLLVKSPHGKRISKGYRLVDGSKIFSSSALLMHLVQACAEGSFETAVSDHIQELPRPSQIGEMQKLQECAREVLESIKSSIGAIIYYLLSRCSKGSKSSVELEYRATLDSLLADFLVVLGQPEWPSAELFLFQFSRAMMKSLDDSHSDPISRVMAVEYLGLIAAKVKAVLLSLSTQGQILCGEIGADTRMDQLVQLQETYHNVVEYLAASEVNNPASKAAKNTWLLHWFADVSCALTMDLQTGAWDNSCWNFLTAEASRSWNLFNSQEVRYNRSLLTARETAYPSAGCLTARSQLFLSFDMILTRLLTVLESGAVSHRAKALKALSLIVAGDCSILAQQDVYTTVACRLQDQSPSVRDAATELVGKYMLQDPSIRKVYYDIVSNRISDTGVNVRKRVLRLLRDMYEKVESISMKRDISKKLLLRVSDDEPNVRELAIRCVGDVWLNPSMHDVQDWGDESREALESPSAIGSSTQKRGLSKYVTHLSEMVGDLSMLQEQALGSTIEHLLRAERGHVPFDVSGPGQEFAKSCALIVDSLIDLIQTLQDEDAPKSAVASAMQTLQAFIKSEPRLISARHLSALLVYLHCSATTEDWQITVLVLRIYQDALPVVSNMSSTDSLTAEKLALSLVAKCPVVMLPEAVSVLCLLVRTWRLQSERLCKFFQTCVDLLRADTQKLKVGAVVQENKTRRLIIIVGLFCKHYPFEQAIKENPKEPHLIDLKAKMLPSVEEFVFDVVATVIEQEFSGLLQQASLRSLGSIYVSFSTLAISRRSLQIMDSIFASKHIDLRTELLQVYSDLLLKIHAVPVSDHRRGVIHNHSLIDRAEDHIGTGVGGAIMQRYLDQILQCSLLDNKQLQLAAVDVISQVASQALVHPMVCMPAIIALETSEDVSLSERALKIHQDLHQKHASLIYSKIVECVRAVFNYQVNIQKPHAYVQGFTVEPDTGAATALLNPLYSLASDKRQVRNTLLSALVKVLDVDLISQDVKVDGKYVCFVAENLAYLEYRTVEEIYLPHHCWSGNDGSGELDEIEITYKKKACHRTSERAWKARGKEQRRECTGKTWASIAIEVAVVLKNYLKRIYSLSESKCQHFQPSAHATYKEKPSARFAGVDARMHWHWNVRQIDDICGQSGSKQDAIAKDDILWDQMNHFERLMEEEEVALHTEGGHVQENVPQL</sequence>
<comment type="caution">
    <text evidence="4">The sequence shown here is derived from an EMBL/GenBank/DDBJ whole genome shotgun (WGS) entry which is preliminary data.</text>
</comment>
<evidence type="ECO:0000259" key="3">
    <source>
        <dbReference type="Pfam" id="PF12830"/>
    </source>
</evidence>
<feature type="domain" description="Sister chromatid cohesion C-terminal" evidence="3">
    <location>
        <begin position="1268"/>
        <end position="1447"/>
    </location>
</feature>
<keyword evidence="1" id="KW-0539">Nucleus</keyword>
<evidence type="ECO:0000313" key="5">
    <source>
        <dbReference type="Proteomes" id="UP000738325"/>
    </source>
</evidence>
<dbReference type="InterPro" id="IPR033031">
    <property type="entry name" value="Scc2/Nipped-B"/>
</dbReference>
<evidence type="ECO:0000256" key="1">
    <source>
        <dbReference type="RuleBase" id="RU364107"/>
    </source>
</evidence>
<dbReference type="Pfam" id="PF20168">
    <property type="entry name" value="PDS5"/>
    <property type="match status" value="1"/>
</dbReference>
<dbReference type="PANTHER" id="PTHR21704">
    <property type="entry name" value="NIPPED-B-LIKE PROTEIN DELANGIN SCC2-RELATED"/>
    <property type="match status" value="1"/>
</dbReference>
<dbReference type="EMBL" id="JAAAIP010000022">
    <property type="protein sequence ID" value="KAG0329106.1"/>
    <property type="molecule type" value="Genomic_DNA"/>
</dbReference>
<dbReference type="GO" id="GO:0090694">
    <property type="term" value="C:Scc2-Scc4 cohesin loading complex"/>
    <property type="evidence" value="ECO:0007669"/>
    <property type="project" value="TreeGrafter"/>
</dbReference>
<keyword evidence="1" id="KW-0131">Cell cycle</keyword>
<dbReference type="SUPFAM" id="SSF48371">
    <property type="entry name" value="ARM repeat"/>
    <property type="match status" value="2"/>
</dbReference>
<dbReference type="GO" id="GO:0071169">
    <property type="term" value="P:establishment of protein localization to chromatin"/>
    <property type="evidence" value="ECO:0007669"/>
    <property type="project" value="TreeGrafter"/>
</dbReference>
<evidence type="ECO:0000256" key="2">
    <source>
        <dbReference type="SAM" id="MobiDB-lite"/>
    </source>
</evidence>
<dbReference type="InterPro" id="IPR024986">
    <property type="entry name" value="Nipped-B_C"/>
</dbReference>
<dbReference type="GO" id="GO:0061775">
    <property type="term" value="F:cohesin loader activity"/>
    <property type="evidence" value="ECO:0007669"/>
    <property type="project" value="InterPro"/>
</dbReference>
<proteinExistence type="inferred from homology"/>
<dbReference type="GO" id="GO:0010468">
    <property type="term" value="P:regulation of gene expression"/>
    <property type="evidence" value="ECO:0007669"/>
    <property type="project" value="InterPro"/>
</dbReference>
<dbReference type="Gene3D" id="1.25.10.10">
    <property type="entry name" value="Leucine-rich Repeat Variant"/>
    <property type="match status" value="1"/>
</dbReference>
<dbReference type="GO" id="GO:0034087">
    <property type="term" value="P:establishment of mitotic sister chromatid cohesion"/>
    <property type="evidence" value="ECO:0007669"/>
    <property type="project" value="TreeGrafter"/>
</dbReference>
<feature type="compositionally biased region" description="Polar residues" evidence="2">
    <location>
        <begin position="170"/>
        <end position="179"/>
    </location>
</feature>
<evidence type="ECO:0000313" key="4">
    <source>
        <dbReference type="EMBL" id="KAG0329106.1"/>
    </source>
</evidence>
<comment type="similarity">
    <text evidence="1">Belongs to the SCC2/Nipped-B family.</text>
</comment>
<dbReference type="OrthoDB" id="418242at2759"/>
<dbReference type="Pfam" id="PF12830">
    <property type="entry name" value="Nipped-B_C"/>
    <property type="match status" value="1"/>
</dbReference>